<dbReference type="EMBL" id="CAAALY010014211">
    <property type="protein sequence ID" value="VEL12250.1"/>
    <property type="molecule type" value="Genomic_DNA"/>
</dbReference>
<dbReference type="PANTHER" id="PTHR21183">
    <property type="entry name" value="RIBOSOMAL PROTEIN L47, MITOCHONDRIAL-RELATED"/>
    <property type="match status" value="1"/>
</dbReference>
<keyword evidence="8" id="KW-1185">Reference proteome</keyword>
<comment type="subcellular location">
    <subcellularLocation>
        <location evidence="1">Mitochondrion</location>
    </subcellularLocation>
</comment>
<proteinExistence type="inferred from homology"/>
<comment type="caution">
    <text evidence="7">The sequence shown here is derived from an EMBL/GenBank/DDBJ whole genome shotgun (WGS) entry which is preliminary data.</text>
</comment>
<dbReference type="PANTHER" id="PTHR21183:SF18">
    <property type="entry name" value="LARGE RIBOSOMAL SUBUNIT PROTEIN UL29M"/>
    <property type="match status" value="1"/>
</dbReference>
<gene>
    <name evidence="7" type="ORF">PXEA_LOCUS5690</name>
</gene>
<keyword evidence="5" id="KW-0687">Ribonucleoprotein</keyword>
<dbReference type="Pfam" id="PF06984">
    <property type="entry name" value="MRP-L47"/>
    <property type="match status" value="1"/>
</dbReference>
<evidence type="ECO:0000256" key="3">
    <source>
        <dbReference type="ARBA" id="ARBA00022980"/>
    </source>
</evidence>
<keyword evidence="3" id="KW-0689">Ribosomal protein</keyword>
<dbReference type="GO" id="GO:0032543">
    <property type="term" value="P:mitochondrial translation"/>
    <property type="evidence" value="ECO:0007669"/>
    <property type="project" value="TreeGrafter"/>
</dbReference>
<reference evidence="7" key="1">
    <citation type="submission" date="2018-11" db="EMBL/GenBank/DDBJ databases">
        <authorList>
            <consortium name="Pathogen Informatics"/>
        </authorList>
    </citation>
    <scope>NUCLEOTIDE SEQUENCE</scope>
</reference>
<dbReference type="Proteomes" id="UP000784294">
    <property type="component" value="Unassembled WGS sequence"/>
</dbReference>
<name>A0A3S5B3K5_9PLAT</name>
<evidence type="ECO:0000256" key="4">
    <source>
        <dbReference type="ARBA" id="ARBA00023128"/>
    </source>
</evidence>
<accession>A0A3S5B3K5</accession>
<evidence type="ECO:0000256" key="2">
    <source>
        <dbReference type="ARBA" id="ARBA00009254"/>
    </source>
</evidence>
<dbReference type="GO" id="GO:0003735">
    <property type="term" value="F:structural constituent of ribosome"/>
    <property type="evidence" value="ECO:0007669"/>
    <property type="project" value="InterPro"/>
</dbReference>
<dbReference type="InterPro" id="IPR010729">
    <property type="entry name" value="Ribosomal_uL29_mit"/>
</dbReference>
<dbReference type="AlphaFoldDB" id="A0A3S5B3K5"/>
<dbReference type="InterPro" id="IPR038340">
    <property type="entry name" value="MRP-L47_sf"/>
</dbReference>
<comment type="similarity">
    <text evidence="2">Belongs to the universal ribosomal protein uL29 family.</text>
</comment>
<evidence type="ECO:0000313" key="7">
    <source>
        <dbReference type="EMBL" id="VEL12250.1"/>
    </source>
</evidence>
<protein>
    <recommendedName>
        <fullName evidence="6">Large ribosomal subunit protein uL29m</fullName>
    </recommendedName>
</protein>
<evidence type="ECO:0000256" key="1">
    <source>
        <dbReference type="ARBA" id="ARBA00004173"/>
    </source>
</evidence>
<evidence type="ECO:0000256" key="5">
    <source>
        <dbReference type="ARBA" id="ARBA00023274"/>
    </source>
</evidence>
<dbReference type="GO" id="GO:0005762">
    <property type="term" value="C:mitochondrial large ribosomal subunit"/>
    <property type="evidence" value="ECO:0007669"/>
    <property type="project" value="TreeGrafter"/>
</dbReference>
<sequence>MLRAICLRFPQPLLFFKLNPLLSTFVPRSLYGTSNKGYNLLKFFELPKFSGEISVHAGRPWRKDELRLKSSQELHKLWYILLRELNMLMTMDTEHERRVERMPSGERLEKVEESMENLLDVVGERNKSIHELEHGSWEGPRIFHRIDALGRESTSLSEEHSYLESVSSKDYSLCNDKMFGDWTLDFIKLEHANNVLKKRSKFRTHKFLRRLQKFQRTNYIAHGLWHHRRSIP</sequence>
<evidence type="ECO:0000313" key="8">
    <source>
        <dbReference type="Proteomes" id="UP000784294"/>
    </source>
</evidence>
<dbReference type="Gene3D" id="6.10.330.20">
    <property type="match status" value="1"/>
</dbReference>
<dbReference type="OrthoDB" id="270763at2759"/>
<organism evidence="7 8">
    <name type="scientific">Protopolystoma xenopodis</name>
    <dbReference type="NCBI Taxonomy" id="117903"/>
    <lineage>
        <taxon>Eukaryota</taxon>
        <taxon>Metazoa</taxon>
        <taxon>Spiralia</taxon>
        <taxon>Lophotrochozoa</taxon>
        <taxon>Platyhelminthes</taxon>
        <taxon>Monogenea</taxon>
        <taxon>Polyopisthocotylea</taxon>
        <taxon>Polystomatidea</taxon>
        <taxon>Polystomatidae</taxon>
        <taxon>Protopolystoma</taxon>
    </lineage>
</organism>
<evidence type="ECO:0000256" key="6">
    <source>
        <dbReference type="ARBA" id="ARBA00035289"/>
    </source>
</evidence>
<keyword evidence="4" id="KW-0496">Mitochondrion</keyword>